<dbReference type="CDD" id="cd18580">
    <property type="entry name" value="ABC_6TM_ABCC_D2"/>
    <property type="match status" value="1"/>
</dbReference>
<evidence type="ECO:0000256" key="6">
    <source>
        <dbReference type="ARBA" id="ARBA00022989"/>
    </source>
</evidence>
<feature type="transmembrane region" description="Helical" evidence="10">
    <location>
        <begin position="99"/>
        <end position="118"/>
    </location>
</feature>
<comment type="subcellular location">
    <subcellularLocation>
        <location evidence="1">Membrane</location>
        <topology evidence="1">Multi-pass membrane protein</topology>
    </subcellularLocation>
</comment>
<evidence type="ECO:0000259" key="11">
    <source>
        <dbReference type="PROSITE" id="PS50893"/>
    </source>
</evidence>
<organism evidence="13 14">
    <name type="scientific">Corynespora cassiicola Philippines</name>
    <dbReference type="NCBI Taxonomy" id="1448308"/>
    <lineage>
        <taxon>Eukaryota</taxon>
        <taxon>Fungi</taxon>
        <taxon>Dikarya</taxon>
        <taxon>Ascomycota</taxon>
        <taxon>Pezizomycotina</taxon>
        <taxon>Dothideomycetes</taxon>
        <taxon>Pleosporomycetidae</taxon>
        <taxon>Pleosporales</taxon>
        <taxon>Corynesporascaceae</taxon>
        <taxon>Corynespora</taxon>
    </lineage>
</organism>
<dbReference type="Pfam" id="PF24357">
    <property type="entry name" value="TMD0_ABC"/>
    <property type="match status" value="1"/>
</dbReference>
<name>A0A2T2NYZ1_CORCC</name>
<dbReference type="CDD" id="cd03244">
    <property type="entry name" value="ABCC_MRP_domain2"/>
    <property type="match status" value="1"/>
</dbReference>
<dbReference type="Gene3D" id="1.20.1560.10">
    <property type="entry name" value="ABC transporter type 1, transmembrane domain"/>
    <property type="match status" value="2"/>
</dbReference>
<keyword evidence="7 10" id="KW-0472">Membrane</keyword>
<dbReference type="SMART" id="SM00382">
    <property type="entry name" value="AAA"/>
    <property type="match status" value="2"/>
</dbReference>
<feature type="transmembrane region" description="Helical" evidence="10">
    <location>
        <begin position="407"/>
        <end position="426"/>
    </location>
</feature>
<evidence type="ECO:0000256" key="10">
    <source>
        <dbReference type="SAM" id="Phobius"/>
    </source>
</evidence>
<dbReference type="PROSITE" id="PS00211">
    <property type="entry name" value="ABC_TRANSPORTER_1"/>
    <property type="match status" value="2"/>
</dbReference>
<keyword evidence="13" id="KW-0378">Hydrolase</keyword>
<dbReference type="Gene3D" id="3.40.50.300">
    <property type="entry name" value="P-loop containing nucleotide triphosphate hydrolases"/>
    <property type="match status" value="2"/>
</dbReference>
<dbReference type="GO" id="GO:0140359">
    <property type="term" value="F:ABC-type transporter activity"/>
    <property type="evidence" value="ECO:0007669"/>
    <property type="project" value="InterPro"/>
</dbReference>
<evidence type="ECO:0000256" key="9">
    <source>
        <dbReference type="SAM" id="MobiDB-lite"/>
    </source>
</evidence>
<feature type="transmembrane region" description="Helical" evidence="10">
    <location>
        <begin position="308"/>
        <end position="330"/>
    </location>
</feature>
<feature type="region of interest" description="Disordered" evidence="9">
    <location>
        <begin position="819"/>
        <end position="859"/>
    </location>
</feature>
<dbReference type="InterPro" id="IPR011527">
    <property type="entry name" value="ABC1_TM_dom"/>
</dbReference>
<gene>
    <name evidence="13" type="ORF">BS50DRAFT_265166</name>
</gene>
<proteinExistence type="predicted"/>
<feature type="transmembrane region" description="Helical" evidence="10">
    <location>
        <begin position="487"/>
        <end position="515"/>
    </location>
</feature>
<feature type="domain" description="ABC transporter" evidence="11">
    <location>
        <begin position="1198"/>
        <end position="1467"/>
    </location>
</feature>
<keyword evidence="2" id="KW-0813">Transport</keyword>
<dbReference type="InterPro" id="IPR027417">
    <property type="entry name" value="P-loop_NTPase"/>
</dbReference>
<feature type="domain" description="ABC transmembrane type-1" evidence="12">
    <location>
        <begin position="276"/>
        <end position="555"/>
    </location>
</feature>
<dbReference type="SUPFAM" id="SSF90123">
    <property type="entry name" value="ABC transporter transmembrane region"/>
    <property type="match status" value="2"/>
</dbReference>
<evidence type="ECO:0000256" key="1">
    <source>
        <dbReference type="ARBA" id="ARBA00004141"/>
    </source>
</evidence>
<dbReference type="InterPro" id="IPR003439">
    <property type="entry name" value="ABC_transporter-like_ATP-bd"/>
</dbReference>
<dbReference type="InterPro" id="IPR036640">
    <property type="entry name" value="ABC1_TM_sf"/>
</dbReference>
<dbReference type="PROSITE" id="PS50929">
    <property type="entry name" value="ABC_TM1F"/>
    <property type="match status" value="2"/>
</dbReference>
<feature type="transmembrane region" description="Helical" evidence="10">
    <location>
        <begin position="871"/>
        <end position="901"/>
    </location>
</feature>
<keyword evidence="6 10" id="KW-1133">Transmembrane helix</keyword>
<dbReference type="Proteomes" id="UP000240883">
    <property type="component" value="Unassembled WGS sequence"/>
</dbReference>
<dbReference type="GO" id="GO:0016020">
    <property type="term" value="C:membrane"/>
    <property type="evidence" value="ECO:0007669"/>
    <property type="project" value="UniProtKB-SubCell"/>
</dbReference>
<dbReference type="InterPro" id="IPR044726">
    <property type="entry name" value="ABCC_6TM_D2"/>
</dbReference>
<feature type="transmembrane region" description="Helical" evidence="10">
    <location>
        <begin position="155"/>
        <end position="174"/>
    </location>
</feature>
<evidence type="ECO:0000256" key="3">
    <source>
        <dbReference type="ARBA" id="ARBA00022692"/>
    </source>
</evidence>
<feature type="domain" description="ABC transporter" evidence="11">
    <location>
        <begin position="596"/>
        <end position="821"/>
    </location>
</feature>
<evidence type="ECO:0000256" key="7">
    <source>
        <dbReference type="ARBA" id="ARBA00023136"/>
    </source>
</evidence>
<feature type="transmembrane region" description="Helical" evidence="10">
    <location>
        <begin position="921"/>
        <end position="946"/>
    </location>
</feature>
<dbReference type="Pfam" id="PF00664">
    <property type="entry name" value="ABC_membrane"/>
    <property type="match status" value="2"/>
</dbReference>
<accession>A0A2T2NYZ1</accession>
<feature type="transmembrane region" description="Helical" evidence="10">
    <location>
        <begin position="32"/>
        <end position="50"/>
    </location>
</feature>
<keyword evidence="14" id="KW-1185">Reference proteome</keyword>
<dbReference type="InterPro" id="IPR050173">
    <property type="entry name" value="ABC_transporter_C-like"/>
</dbReference>
<dbReference type="GO" id="GO:0016887">
    <property type="term" value="F:ATP hydrolysis activity"/>
    <property type="evidence" value="ECO:0007669"/>
    <property type="project" value="InterPro"/>
</dbReference>
<dbReference type="InterPro" id="IPR044746">
    <property type="entry name" value="ABCC_6TM_D1"/>
</dbReference>
<feature type="transmembrane region" description="Helical" evidence="10">
    <location>
        <begin position="62"/>
        <end position="87"/>
    </location>
</feature>
<dbReference type="InterPro" id="IPR003593">
    <property type="entry name" value="AAA+_ATPase"/>
</dbReference>
<dbReference type="PANTHER" id="PTHR24223">
    <property type="entry name" value="ATP-BINDING CASSETTE SUB-FAMILY C"/>
    <property type="match status" value="1"/>
</dbReference>
<evidence type="ECO:0000259" key="12">
    <source>
        <dbReference type="PROSITE" id="PS50929"/>
    </source>
</evidence>
<evidence type="ECO:0000256" key="2">
    <source>
        <dbReference type="ARBA" id="ARBA00022448"/>
    </source>
</evidence>
<evidence type="ECO:0000313" key="13">
    <source>
        <dbReference type="EMBL" id="PSN70623.1"/>
    </source>
</evidence>
<dbReference type="Pfam" id="PF00005">
    <property type="entry name" value="ABC_tran"/>
    <property type="match status" value="2"/>
</dbReference>
<feature type="transmembrane region" description="Helical" evidence="10">
    <location>
        <begin position="130"/>
        <end position="149"/>
    </location>
</feature>
<dbReference type="PANTHER" id="PTHR24223:SF399">
    <property type="entry name" value="ABC TRANSPORTER ATNG"/>
    <property type="match status" value="1"/>
</dbReference>
<feature type="transmembrane region" description="Helical" evidence="10">
    <location>
        <begin position="1003"/>
        <end position="1034"/>
    </location>
</feature>
<protein>
    <submittedName>
        <fullName evidence="13">P-loop containing nucleoside triphosphate hydrolase protein</fullName>
    </submittedName>
</protein>
<evidence type="ECO:0000313" key="14">
    <source>
        <dbReference type="Proteomes" id="UP000240883"/>
    </source>
</evidence>
<dbReference type="InterPro" id="IPR056227">
    <property type="entry name" value="TMD0_ABC"/>
</dbReference>
<keyword evidence="5" id="KW-0067">ATP-binding</keyword>
<dbReference type="STRING" id="1448308.A0A2T2NYZ1"/>
<dbReference type="SUPFAM" id="SSF52540">
    <property type="entry name" value="P-loop containing nucleoside triphosphate hydrolases"/>
    <property type="match status" value="2"/>
</dbReference>
<keyword evidence="4" id="KW-0547">Nucleotide-binding</keyword>
<keyword evidence="8" id="KW-0325">Glycoprotein</keyword>
<feature type="transmembrane region" description="Helical" evidence="10">
    <location>
        <begin position="1094"/>
        <end position="1122"/>
    </location>
</feature>
<feature type="domain" description="ABC transmembrane type-1" evidence="12">
    <location>
        <begin position="883"/>
        <end position="1161"/>
    </location>
</feature>
<dbReference type="CDD" id="cd18579">
    <property type="entry name" value="ABC_6TM_ABCC_D1"/>
    <property type="match status" value="1"/>
</dbReference>
<dbReference type="OrthoDB" id="6500128at2759"/>
<dbReference type="PROSITE" id="PS50893">
    <property type="entry name" value="ABC_TRANSPORTER_2"/>
    <property type="match status" value="2"/>
</dbReference>
<dbReference type="EMBL" id="KZ678131">
    <property type="protein sequence ID" value="PSN70623.1"/>
    <property type="molecule type" value="Genomic_DNA"/>
</dbReference>
<evidence type="ECO:0000256" key="8">
    <source>
        <dbReference type="ARBA" id="ARBA00023180"/>
    </source>
</evidence>
<dbReference type="InterPro" id="IPR017871">
    <property type="entry name" value="ABC_transporter-like_CS"/>
</dbReference>
<sequence length="1475" mass="162900">MSRVCQNDGSFGPAIGACRGGFDFTLLFEDSALGLLPQAALLLLAPVRLATLRRRRDRVAKVSHLGFLKLVVSACYALSSVVLLAAWSQVETFKTRMSIASASLEFVASLLIVILSRLEHTRAVRPSHLLQFFLLVLLLCDAVRLRTLFLMDYPAGVVTSASIHTFLTGFLLLLESLDKRELFESDRDRSLPPEETVGLFGKRLFWYLNGLFREGYQKILKPSDLVSNDADITSKERALLFQHAWERRDMSKSAPLTRTIARVLWLDIALPVIPKLLQIATSLSQPYLITAMIKFIQSRDDADTKNVGYGLIAAFALNYSLLAISSTWCAQSMARFSTKLRGCLIALIYEKTLHIHSQNVDLGAATVLMNVDVERLLTGIKDMHEIWAAVISTGVALYILYTHLGAAFVAPFVTVLVATGICTWVGKHMKLRILDWVAATQTRVTSISYVVGCIKGIRMLGLSETVHRMLTDLRELEVAAHRHMRVLLVWILLFSNVMFQLTSLTTYVTFGIIMLTSPSASSRFDFNTLYGSLSALKLVTTPMMMVVQIIPNLQASFASLERIQAFLKGGLEADDRPSSAPGDIELTPLTPQNAAIVMEGATFGVDGKPLLRDISTQFSPGTFTMVIGKVGSGKSLLLRSLVGETQLLAGSFHPPSSGVSFCDQSVWLRNATVRENIIGEDDFDETWYNKVLWSCGLLRDLAEMKKGDCTPIGSKGIALSGGQKNRISLARALYARKSVLVVDDMLAGLDNATERLVFDRVFGRRGLLRNSNSTVILSSHATYYAQYADRILVLSEGRIAEDGAYGELLRKKVDFKGLDSSPTDVDEETDAEDMDSQAFEKPGQHPTMTTDGEDEEEDAARRSGDRQSLLFFMKAIGIFHCSLYFVLLSVKTVVTTIQFLWLKWWAQSKDTSRSASIRNLYLFVIVTFIDFLTYFAWIAHYALWFVPRSSLALHASQLKALMSAKFSYLVSTDIGSITNRFSQDIDLVDGQMQYAWANFTNELLIIAASMTILVLATPPVGATIPILGAVGYMIQRVYLRTSRQVRLMDLEAKAPLCTHFLESLAGIVTIRAFGWSSAYRNKNNVYLDQSQVPFYLLFAIQNWLNLVLQLMVAGLITVIVGLAVGLRSKVDPGYLGLALVAAMDLGQNFRWIIIAWTDLETSLSAVTRIRQFAQIPSEVQQVTRIAHVPDSWPQHGSVSLKDFAASYTEGGECVVQQLNLDIRAGEKIGLCGRTGSGKSSLVAALFGLLHQQEGEILIDGIATSHVSLDVLRSKMIALPQEPFFLRGTVRHNLSPWITEAGRLPVSDTHMREALEQVQLWEKLSSAALANGSALDVSLDNVDSLLSQGEKQLFCLARATLMDGKIVVLDEATSKYYGPLPFPGPPLPPTRASTADSHSSVDAQTDALMQRILRSAFADRTMIAIAHRLDTILDFDRVVVMDAGRMAEVGPPHALMQTQGSLFRALVEGQGIKQQR</sequence>
<evidence type="ECO:0000256" key="5">
    <source>
        <dbReference type="ARBA" id="ARBA00022840"/>
    </source>
</evidence>
<reference evidence="13 14" key="1">
    <citation type="journal article" date="2018" name="Front. Microbiol.">
        <title>Genome-Wide Analysis of Corynespora cassiicola Leaf Fall Disease Putative Effectors.</title>
        <authorList>
            <person name="Lopez D."/>
            <person name="Ribeiro S."/>
            <person name="Label P."/>
            <person name="Fumanal B."/>
            <person name="Venisse J.S."/>
            <person name="Kohler A."/>
            <person name="de Oliveira R.R."/>
            <person name="Labutti K."/>
            <person name="Lipzen A."/>
            <person name="Lail K."/>
            <person name="Bauer D."/>
            <person name="Ohm R.A."/>
            <person name="Barry K.W."/>
            <person name="Spatafora J."/>
            <person name="Grigoriev I.V."/>
            <person name="Martin F.M."/>
            <person name="Pujade-Renaud V."/>
        </authorList>
    </citation>
    <scope>NUCLEOTIDE SEQUENCE [LARGE SCALE GENOMIC DNA]</scope>
    <source>
        <strain evidence="13 14">Philippines</strain>
    </source>
</reference>
<dbReference type="FunFam" id="1.20.1560.10:FF:000055">
    <property type="entry name" value="ABC multidrug transporter (Eurofung)"/>
    <property type="match status" value="1"/>
</dbReference>
<feature type="compositionally biased region" description="Acidic residues" evidence="9">
    <location>
        <begin position="824"/>
        <end position="835"/>
    </location>
</feature>
<keyword evidence="3 10" id="KW-0812">Transmembrane</keyword>
<evidence type="ECO:0000256" key="4">
    <source>
        <dbReference type="ARBA" id="ARBA00022741"/>
    </source>
</evidence>
<dbReference type="GO" id="GO:0005524">
    <property type="term" value="F:ATP binding"/>
    <property type="evidence" value="ECO:0007669"/>
    <property type="project" value="UniProtKB-KW"/>
</dbReference>